<feature type="transmembrane region" description="Helical" evidence="1">
    <location>
        <begin position="22"/>
        <end position="43"/>
    </location>
</feature>
<dbReference type="InterPro" id="IPR001932">
    <property type="entry name" value="PPM-type_phosphatase-like_dom"/>
</dbReference>
<evidence type="ECO:0000313" key="3">
    <source>
        <dbReference type="EMBL" id="KGN45583.1"/>
    </source>
</evidence>
<reference evidence="3 4" key="1">
    <citation type="journal article" date="2009" name="Nat. Genet.">
        <title>The genome of the cucumber, Cucumis sativus L.</title>
        <authorList>
            <person name="Huang S."/>
            <person name="Li R."/>
            <person name="Zhang Z."/>
            <person name="Li L."/>
            <person name="Gu X."/>
            <person name="Fan W."/>
            <person name="Lucas W.J."/>
            <person name="Wang X."/>
            <person name="Xie B."/>
            <person name="Ni P."/>
            <person name="Ren Y."/>
            <person name="Zhu H."/>
            <person name="Li J."/>
            <person name="Lin K."/>
            <person name="Jin W."/>
            <person name="Fei Z."/>
            <person name="Li G."/>
            <person name="Staub J."/>
            <person name="Kilian A."/>
            <person name="van der Vossen E.A."/>
            <person name="Wu Y."/>
            <person name="Guo J."/>
            <person name="He J."/>
            <person name="Jia Z."/>
            <person name="Ren Y."/>
            <person name="Tian G."/>
            <person name="Lu Y."/>
            <person name="Ruan J."/>
            <person name="Qian W."/>
            <person name="Wang M."/>
            <person name="Huang Q."/>
            <person name="Li B."/>
            <person name="Xuan Z."/>
            <person name="Cao J."/>
            <person name="Asan"/>
            <person name="Wu Z."/>
            <person name="Zhang J."/>
            <person name="Cai Q."/>
            <person name="Bai Y."/>
            <person name="Zhao B."/>
            <person name="Han Y."/>
            <person name="Li Y."/>
            <person name="Li X."/>
            <person name="Wang S."/>
            <person name="Shi Q."/>
            <person name="Liu S."/>
            <person name="Cho W.K."/>
            <person name="Kim J.Y."/>
            <person name="Xu Y."/>
            <person name="Heller-Uszynska K."/>
            <person name="Miao H."/>
            <person name="Cheng Z."/>
            <person name="Zhang S."/>
            <person name="Wu J."/>
            <person name="Yang Y."/>
            <person name="Kang H."/>
            <person name="Li M."/>
            <person name="Liang H."/>
            <person name="Ren X."/>
            <person name="Shi Z."/>
            <person name="Wen M."/>
            <person name="Jian M."/>
            <person name="Yang H."/>
            <person name="Zhang G."/>
            <person name="Yang Z."/>
            <person name="Chen R."/>
            <person name="Liu S."/>
            <person name="Li J."/>
            <person name="Ma L."/>
            <person name="Liu H."/>
            <person name="Zhou Y."/>
            <person name="Zhao J."/>
            <person name="Fang X."/>
            <person name="Li G."/>
            <person name="Fang L."/>
            <person name="Li Y."/>
            <person name="Liu D."/>
            <person name="Zheng H."/>
            <person name="Zhang Y."/>
            <person name="Qin N."/>
            <person name="Li Z."/>
            <person name="Yang G."/>
            <person name="Yang S."/>
            <person name="Bolund L."/>
            <person name="Kristiansen K."/>
            <person name="Zheng H."/>
            <person name="Li S."/>
            <person name="Zhang X."/>
            <person name="Yang H."/>
            <person name="Wang J."/>
            <person name="Sun R."/>
            <person name="Zhang B."/>
            <person name="Jiang S."/>
            <person name="Wang J."/>
            <person name="Du Y."/>
            <person name="Li S."/>
        </authorList>
    </citation>
    <scope>NUCLEOTIDE SEQUENCE [LARGE SCALE GENOMIC DNA]</scope>
    <source>
        <strain evidence="4">cv. 9930</strain>
    </source>
</reference>
<name>A0A0A0K7Z8_CUCSA</name>
<reference evidence="3 4" key="2">
    <citation type="journal article" date="2009" name="PLoS ONE">
        <title>An integrated genetic and cytogenetic map of the cucumber genome.</title>
        <authorList>
            <person name="Ren Y."/>
            <person name="Zhang Z."/>
            <person name="Liu J."/>
            <person name="Staub J.E."/>
            <person name="Han Y."/>
            <person name="Cheng Z."/>
            <person name="Li X."/>
            <person name="Lu J."/>
            <person name="Miao H."/>
            <person name="Kang H."/>
            <person name="Xie B."/>
            <person name="Gu X."/>
            <person name="Wang X."/>
            <person name="Du Y."/>
            <person name="Jin W."/>
            <person name="Huang S."/>
        </authorList>
    </citation>
    <scope>NUCLEOTIDE SEQUENCE [LARGE SCALE GENOMIC DNA]</scope>
    <source>
        <strain evidence="4">cv. 9930</strain>
    </source>
</reference>
<dbReference type="Gene3D" id="3.60.40.10">
    <property type="entry name" value="PPM-type phosphatase domain"/>
    <property type="match status" value="1"/>
</dbReference>
<evidence type="ECO:0000256" key="1">
    <source>
        <dbReference type="SAM" id="Phobius"/>
    </source>
</evidence>
<keyword evidence="1" id="KW-0472">Membrane</keyword>
<gene>
    <name evidence="3" type="ORF">Csa_7G452870</name>
</gene>
<proteinExistence type="predicted"/>
<accession>A0A0A0K7Z8</accession>
<protein>
    <recommendedName>
        <fullName evidence="2">PPM-type phosphatase domain-containing protein</fullName>
    </recommendedName>
</protein>
<reference evidence="3 4" key="3">
    <citation type="journal article" date="2010" name="BMC Genomics">
        <title>Transcriptome sequencing and comparative analysis of cucumber flowers with different sex types.</title>
        <authorList>
            <person name="Guo S."/>
            <person name="Zheng Y."/>
            <person name="Joung J.G."/>
            <person name="Liu S."/>
            <person name="Zhang Z."/>
            <person name="Crasta O.R."/>
            <person name="Sobral B.W."/>
            <person name="Xu Y."/>
            <person name="Huang S."/>
            <person name="Fei Z."/>
        </authorList>
    </citation>
    <scope>NUCLEOTIDE SEQUENCE [LARGE SCALE GENOMIC DNA]</scope>
    <source>
        <strain evidence="4">cv. 9930</strain>
    </source>
</reference>
<dbReference type="InterPro" id="IPR036457">
    <property type="entry name" value="PPM-type-like_dom_sf"/>
</dbReference>
<organism evidence="3 4">
    <name type="scientific">Cucumis sativus</name>
    <name type="common">Cucumber</name>
    <dbReference type="NCBI Taxonomy" id="3659"/>
    <lineage>
        <taxon>Eukaryota</taxon>
        <taxon>Viridiplantae</taxon>
        <taxon>Streptophyta</taxon>
        <taxon>Embryophyta</taxon>
        <taxon>Tracheophyta</taxon>
        <taxon>Spermatophyta</taxon>
        <taxon>Magnoliopsida</taxon>
        <taxon>eudicotyledons</taxon>
        <taxon>Gunneridae</taxon>
        <taxon>Pentapetalae</taxon>
        <taxon>rosids</taxon>
        <taxon>fabids</taxon>
        <taxon>Cucurbitales</taxon>
        <taxon>Cucurbitaceae</taxon>
        <taxon>Benincaseae</taxon>
        <taxon>Cucumis</taxon>
    </lineage>
</organism>
<keyword evidence="1" id="KW-1133">Transmembrane helix</keyword>
<dbReference type="Proteomes" id="UP000029981">
    <property type="component" value="Chromosome 7"/>
</dbReference>
<evidence type="ECO:0000259" key="2">
    <source>
        <dbReference type="Pfam" id="PF00481"/>
    </source>
</evidence>
<dbReference type="Pfam" id="PF00481">
    <property type="entry name" value="PP2C"/>
    <property type="match status" value="1"/>
</dbReference>
<dbReference type="EMBL" id="CM002928">
    <property type="protein sequence ID" value="KGN45583.1"/>
    <property type="molecule type" value="Genomic_DNA"/>
</dbReference>
<dbReference type="AlphaFoldDB" id="A0A0A0K7Z8"/>
<feature type="domain" description="PPM-type phosphatase" evidence="2">
    <location>
        <begin position="41"/>
        <end position="113"/>
    </location>
</feature>
<sequence length="113" mass="12796">MASPYVLYFKLDGKMMGWWRKIFSWFIILAGLMGTEVFGLVLLSACQIIFANCGDSSIALLWESNQPLTADHKISWLDEYLYDRLVREKREFCLLAALGSKGGLAMTRAIGDH</sequence>
<dbReference type="SUPFAM" id="SSF81606">
    <property type="entry name" value="PP2C-like"/>
    <property type="match status" value="1"/>
</dbReference>
<dbReference type="Gramene" id="KGN45583">
    <property type="protein sequence ID" value="KGN45583"/>
    <property type="gene ID" value="Csa_7G452870"/>
</dbReference>
<reference evidence="3 4" key="4">
    <citation type="journal article" date="2011" name="BMC Genomics">
        <title>RNA-Seq improves annotation of protein-coding genes in the cucumber genome.</title>
        <authorList>
            <person name="Li Z."/>
            <person name="Zhang Z."/>
            <person name="Yan P."/>
            <person name="Huang S."/>
            <person name="Fei Z."/>
            <person name="Lin K."/>
        </authorList>
    </citation>
    <scope>NUCLEOTIDE SEQUENCE [LARGE SCALE GENOMIC DNA]</scope>
    <source>
        <strain evidence="4">cv. 9930</strain>
    </source>
</reference>
<keyword evidence="4" id="KW-1185">Reference proteome</keyword>
<keyword evidence="1" id="KW-0812">Transmembrane</keyword>
<evidence type="ECO:0000313" key="4">
    <source>
        <dbReference type="Proteomes" id="UP000029981"/>
    </source>
</evidence>